<dbReference type="GO" id="GO:0008168">
    <property type="term" value="F:methyltransferase activity"/>
    <property type="evidence" value="ECO:0007669"/>
    <property type="project" value="UniProtKB-KW"/>
</dbReference>
<accession>A0ABR4XL72</accession>
<evidence type="ECO:0000256" key="3">
    <source>
        <dbReference type="ARBA" id="ARBA00022603"/>
    </source>
</evidence>
<comment type="caution">
    <text evidence="7">The sequence shown here is derived from an EMBL/GenBank/DDBJ whole genome shotgun (WGS) entry which is preliminary data.</text>
</comment>
<comment type="similarity">
    <text evidence="6">Belongs to the methyltransferase superfamily. RNA methyltransferase RsmG family.</text>
</comment>
<organism evidence="7 8">
    <name type="scientific">Porphyromonas canoris</name>
    <dbReference type="NCBI Taxonomy" id="36875"/>
    <lineage>
        <taxon>Bacteria</taxon>
        <taxon>Pseudomonadati</taxon>
        <taxon>Bacteroidota</taxon>
        <taxon>Bacteroidia</taxon>
        <taxon>Bacteroidales</taxon>
        <taxon>Porphyromonadaceae</taxon>
        <taxon>Porphyromonas</taxon>
    </lineage>
</organism>
<dbReference type="EMBL" id="JQZV01000013">
    <property type="protein sequence ID" value="KGN92190.1"/>
    <property type="molecule type" value="Genomic_DNA"/>
</dbReference>
<keyword evidence="2 6" id="KW-0698">rRNA processing</keyword>
<keyword evidence="1 6" id="KW-0963">Cytoplasm</keyword>
<gene>
    <name evidence="6" type="primary">rsmG</name>
    <name evidence="7" type="ORF">HQ43_09210</name>
</gene>
<evidence type="ECO:0000256" key="1">
    <source>
        <dbReference type="ARBA" id="ARBA00022490"/>
    </source>
</evidence>
<keyword evidence="5 6" id="KW-0949">S-adenosyl-L-methionine</keyword>
<dbReference type="SUPFAM" id="SSF53335">
    <property type="entry name" value="S-adenosyl-L-methionine-dependent methyltransferases"/>
    <property type="match status" value="1"/>
</dbReference>
<evidence type="ECO:0000256" key="4">
    <source>
        <dbReference type="ARBA" id="ARBA00022679"/>
    </source>
</evidence>
<comment type="subcellular location">
    <subcellularLocation>
        <location evidence="6">Cytoplasm</location>
    </subcellularLocation>
</comment>
<dbReference type="PANTHER" id="PTHR31760:SF0">
    <property type="entry name" value="S-ADENOSYL-L-METHIONINE-DEPENDENT METHYLTRANSFERASES SUPERFAMILY PROTEIN"/>
    <property type="match status" value="1"/>
</dbReference>
<dbReference type="PANTHER" id="PTHR31760">
    <property type="entry name" value="S-ADENOSYL-L-METHIONINE-DEPENDENT METHYLTRANSFERASES SUPERFAMILY PROTEIN"/>
    <property type="match status" value="1"/>
</dbReference>
<dbReference type="Gene3D" id="3.40.50.150">
    <property type="entry name" value="Vaccinia Virus protein VP39"/>
    <property type="match status" value="1"/>
</dbReference>
<dbReference type="EC" id="2.1.1.-" evidence="6"/>
<comment type="function">
    <text evidence="6">Specifically methylates the N7 position of a guanine in 16S rRNA.</text>
</comment>
<protein>
    <recommendedName>
        <fullName evidence="6">Ribosomal RNA small subunit methyltransferase G</fullName>
        <ecNumber evidence="6">2.1.1.-</ecNumber>
    </recommendedName>
    <alternativeName>
        <fullName evidence="6">16S rRNA 7-methylguanosine methyltransferase</fullName>
        <shortName evidence="6">16S rRNA m7G methyltransferase</shortName>
    </alternativeName>
</protein>
<feature type="binding site" evidence="6">
    <location>
        <position position="73"/>
    </location>
    <ligand>
        <name>S-adenosyl-L-methionine</name>
        <dbReference type="ChEBI" id="CHEBI:59789"/>
    </ligand>
</feature>
<dbReference type="Pfam" id="PF02527">
    <property type="entry name" value="GidB"/>
    <property type="match status" value="1"/>
</dbReference>
<dbReference type="PIRSF" id="PIRSF003078">
    <property type="entry name" value="GidB"/>
    <property type="match status" value="1"/>
</dbReference>
<keyword evidence="3 6" id="KW-0489">Methyltransferase</keyword>
<proteinExistence type="inferred from homology"/>
<feature type="binding site" evidence="6">
    <location>
        <position position="78"/>
    </location>
    <ligand>
        <name>S-adenosyl-L-methionine</name>
        <dbReference type="ChEBI" id="CHEBI:59789"/>
    </ligand>
</feature>
<dbReference type="Proteomes" id="UP000030101">
    <property type="component" value="Unassembled WGS sequence"/>
</dbReference>
<keyword evidence="4 6" id="KW-0808">Transferase</keyword>
<dbReference type="HAMAP" id="MF_00074">
    <property type="entry name" value="16SrRNA_methyltr_G"/>
    <property type="match status" value="1"/>
</dbReference>
<evidence type="ECO:0000256" key="5">
    <source>
        <dbReference type="ARBA" id="ARBA00022691"/>
    </source>
</evidence>
<name>A0ABR4XL72_9PORP</name>
<dbReference type="InterPro" id="IPR029063">
    <property type="entry name" value="SAM-dependent_MTases_sf"/>
</dbReference>
<feature type="binding site" evidence="6">
    <location>
        <begin position="124"/>
        <end position="125"/>
    </location>
    <ligand>
        <name>S-adenosyl-L-methionine</name>
        <dbReference type="ChEBI" id="CHEBI:59789"/>
    </ligand>
</feature>
<dbReference type="GO" id="GO:0032259">
    <property type="term" value="P:methylation"/>
    <property type="evidence" value="ECO:0007669"/>
    <property type="project" value="UniProtKB-KW"/>
</dbReference>
<keyword evidence="8" id="KW-1185">Reference proteome</keyword>
<evidence type="ECO:0000313" key="8">
    <source>
        <dbReference type="Proteomes" id="UP000030101"/>
    </source>
</evidence>
<dbReference type="RefSeq" id="WP_036792287.1">
    <property type="nucleotide sequence ID" value="NZ_JQZV01000013.1"/>
</dbReference>
<feature type="binding site" evidence="6">
    <location>
        <position position="137"/>
    </location>
    <ligand>
        <name>S-adenosyl-L-methionine</name>
        <dbReference type="ChEBI" id="CHEBI:59789"/>
    </ligand>
</feature>
<reference evidence="7 8" key="1">
    <citation type="submission" date="2014-08" db="EMBL/GenBank/DDBJ databases">
        <title>Porphyromonas canoris strain:OH2762 Genome sequencing.</title>
        <authorList>
            <person name="Wallis C."/>
            <person name="Deusch O."/>
            <person name="O'Flynn C."/>
            <person name="Davis I."/>
            <person name="Jospin G."/>
            <person name="Darling A.E."/>
            <person name="Coil D.A."/>
            <person name="Alexiev A."/>
            <person name="Horsfall A."/>
            <person name="Kirkwood N."/>
            <person name="Harris S."/>
            <person name="Eisen J.A."/>
        </authorList>
    </citation>
    <scope>NUCLEOTIDE SEQUENCE [LARGE SCALE GENOMIC DNA]</scope>
    <source>
        <strain evidence="8">COT-108 OH2762</strain>
    </source>
</reference>
<dbReference type="InterPro" id="IPR003682">
    <property type="entry name" value="rRNA_ssu_MeTfrase_G"/>
</dbReference>
<dbReference type="NCBIfam" id="TIGR00138">
    <property type="entry name" value="rsmG_gidB"/>
    <property type="match status" value="1"/>
</dbReference>
<evidence type="ECO:0000256" key="6">
    <source>
        <dbReference type="HAMAP-Rule" id="MF_00074"/>
    </source>
</evidence>
<evidence type="ECO:0000256" key="2">
    <source>
        <dbReference type="ARBA" id="ARBA00022552"/>
    </source>
</evidence>
<evidence type="ECO:0000313" key="7">
    <source>
        <dbReference type="EMBL" id="KGN92190.1"/>
    </source>
</evidence>
<comment type="caution">
    <text evidence="6">Lacks conserved residue(s) required for the propagation of feature annotation.</text>
</comment>
<sequence length="209" mass="23457">MNVELIYKFFPSLTDRQKEQFSLLPSLYLDWNSKINVISRKDVDNLVCNHILHSLAIAKFISFKPDTTILDIGTGGGFPGIPLAIIFPEANFTLIDSIGKKLKVVDDVILKTGLENVKTIHTRAENLNDKYQFIISRGALSMDILRGLAQKLIDRKNQKNGIPNGIIALKGGSLDAELRNVKNIAVQEDILEYFDLPFFDSKKVVFLPL</sequence>